<comment type="subcellular location">
    <subcellularLocation>
        <location evidence="1">Cytoplasm</location>
        <location evidence="1">Cytoskeleton</location>
    </subcellularLocation>
</comment>
<protein>
    <recommendedName>
        <fullName evidence="7">Trichoplein keratin filament-binding protein</fullName>
    </recommendedName>
</protein>
<dbReference type="GO" id="GO:0045095">
    <property type="term" value="C:keratin filament"/>
    <property type="evidence" value="ECO:0007669"/>
    <property type="project" value="TreeGrafter"/>
</dbReference>
<dbReference type="EMBL" id="OU900094">
    <property type="protein sequence ID" value="CAG9853735.1"/>
    <property type="molecule type" value="Genomic_DNA"/>
</dbReference>
<dbReference type="PANTHER" id="PTHR31183">
    <property type="entry name" value="TRICHOPLEIN KERATIN FILAMENT-BINDING PROTEIN FAMILY MEMBER"/>
    <property type="match status" value="1"/>
</dbReference>
<dbReference type="OrthoDB" id="6431598at2759"/>
<dbReference type="InterPro" id="IPR043596">
    <property type="entry name" value="CFAP53/TCHP"/>
</dbReference>
<reference evidence="5" key="1">
    <citation type="submission" date="2022-01" db="EMBL/GenBank/DDBJ databases">
        <authorList>
            <person name="King R."/>
        </authorList>
    </citation>
    <scope>NUCLEOTIDE SEQUENCE</scope>
</reference>
<evidence type="ECO:0000256" key="2">
    <source>
        <dbReference type="ARBA" id="ARBA00022490"/>
    </source>
</evidence>
<dbReference type="PANTHER" id="PTHR31183:SF2">
    <property type="entry name" value="TRICHOPLEIN KERATIN FILAMENT-BINDING PROTEIN"/>
    <property type="match status" value="1"/>
</dbReference>
<keyword evidence="2" id="KW-0963">Cytoplasm</keyword>
<evidence type="ECO:0000256" key="1">
    <source>
        <dbReference type="ARBA" id="ARBA00004245"/>
    </source>
</evidence>
<name>A0A9N9TEC8_PHYSR</name>
<evidence type="ECO:0000256" key="3">
    <source>
        <dbReference type="ARBA" id="ARBA00023212"/>
    </source>
</evidence>
<dbReference type="AlphaFoldDB" id="A0A9N9TEC8"/>
<keyword evidence="3" id="KW-0206">Cytoskeleton</keyword>
<evidence type="ECO:0000313" key="5">
    <source>
        <dbReference type="EMBL" id="CAG9853735.1"/>
    </source>
</evidence>
<accession>A0A9N9TEC8</accession>
<feature type="coiled-coil region" evidence="4">
    <location>
        <begin position="395"/>
        <end position="493"/>
    </location>
</feature>
<proteinExistence type="predicted"/>
<organism evidence="5 6">
    <name type="scientific">Phyllotreta striolata</name>
    <name type="common">Striped flea beetle</name>
    <name type="synonym">Crioceris striolata</name>
    <dbReference type="NCBI Taxonomy" id="444603"/>
    <lineage>
        <taxon>Eukaryota</taxon>
        <taxon>Metazoa</taxon>
        <taxon>Ecdysozoa</taxon>
        <taxon>Arthropoda</taxon>
        <taxon>Hexapoda</taxon>
        <taxon>Insecta</taxon>
        <taxon>Pterygota</taxon>
        <taxon>Neoptera</taxon>
        <taxon>Endopterygota</taxon>
        <taxon>Coleoptera</taxon>
        <taxon>Polyphaga</taxon>
        <taxon>Cucujiformia</taxon>
        <taxon>Chrysomeloidea</taxon>
        <taxon>Chrysomelidae</taxon>
        <taxon>Galerucinae</taxon>
        <taxon>Alticini</taxon>
        <taxon>Phyllotreta</taxon>
    </lineage>
</organism>
<keyword evidence="6" id="KW-1185">Reference proteome</keyword>
<keyword evidence="4" id="KW-0175">Coiled coil</keyword>
<sequence>MENSKIRGKHRIKAEEEIIRRREKETRYHELWTGTANYFDHWNKRTAKFVEWTSPRYYKENNELVSGIKAKKDKEESLTMRRQKLRKLFHEESTSFNVELMIHSSKEFDKPIENNDDVPTQILKELNDQVKLEEQARRKKEAETKLFDQWRRNNPLIRQCEAKYKCKDLKLSWLDQQIEKRIQKEKEEEEARRILKENERRLELEKEKEKVRLRKIEEEKHQLKEVLDSQIMEIKEKQKLSDELKEKENDEMQQQLCIAQLEEQIKLEEKRRRDKECALFNIRQHNRRIKQKCKDVQENLEQEKRLIMRFNELRLQDIIEERAKRDEIKRGIEEFLDIIKQQQALEIQRQKRLEFLFDSEAKALYNTQAATWKQEEMARDRLFKEVLDSLKQQINEKLEMNKLRQTENLREREEMTQKIEEYNEELHKLKLEETKSKHVKRQSREDEIKVKMAKKKQEESLRIKELDEELERIRKEEERLQKEILRIQQKRNTCKNSRNRLL</sequence>
<dbReference type="GO" id="GO:0006915">
    <property type="term" value="P:apoptotic process"/>
    <property type="evidence" value="ECO:0007669"/>
    <property type="project" value="TreeGrafter"/>
</dbReference>
<dbReference type="Proteomes" id="UP001153712">
    <property type="component" value="Chromosome 1"/>
</dbReference>
<gene>
    <name evidence="5" type="ORF">PHYEVI_LOCUS207</name>
</gene>
<evidence type="ECO:0000313" key="6">
    <source>
        <dbReference type="Proteomes" id="UP001153712"/>
    </source>
</evidence>
<feature type="coiled-coil region" evidence="4">
    <location>
        <begin position="179"/>
        <end position="313"/>
    </location>
</feature>
<evidence type="ECO:0000256" key="4">
    <source>
        <dbReference type="SAM" id="Coils"/>
    </source>
</evidence>
<evidence type="ECO:0008006" key="7">
    <source>
        <dbReference type="Google" id="ProtNLM"/>
    </source>
</evidence>